<reference evidence="4" key="1">
    <citation type="submission" date="2017-12" db="EMBL/GenBank/DDBJ databases">
        <title>Draft genome sequence of Telmatospirillum siberiense 26-4b1T, an acidotolerant peatland alphaproteobacterium potentially involved in sulfur cycling.</title>
        <authorList>
            <person name="Hausmann B."/>
            <person name="Pjevac P."/>
            <person name="Schreck K."/>
            <person name="Herbold C.W."/>
            <person name="Daims H."/>
            <person name="Wagner M."/>
            <person name="Pester M."/>
            <person name="Loy A."/>
        </authorList>
    </citation>
    <scope>NUCLEOTIDE SEQUENCE [LARGE SCALE GENOMIC DNA]</scope>
    <source>
        <strain evidence="4">26-4b1</strain>
    </source>
</reference>
<dbReference type="Pfam" id="PF08495">
    <property type="entry name" value="FIST"/>
    <property type="match status" value="1"/>
</dbReference>
<dbReference type="PANTHER" id="PTHR40252">
    <property type="entry name" value="BLR0328 PROTEIN"/>
    <property type="match status" value="1"/>
</dbReference>
<evidence type="ECO:0000259" key="2">
    <source>
        <dbReference type="SMART" id="SM01204"/>
    </source>
</evidence>
<evidence type="ECO:0000313" key="4">
    <source>
        <dbReference type="Proteomes" id="UP000233293"/>
    </source>
</evidence>
<dbReference type="RefSeq" id="WP_101250945.1">
    <property type="nucleotide sequence ID" value="NZ_PIUM01000013.1"/>
</dbReference>
<sequence>MNVASLNILDQKIRRTAASTTDVTLAADQIAADLMQQDLALVLLFCSPSLSSDAFAGEIAGRFPEVPVVACTTAGEITPFGHRHGSITGVSLAGPDFHAAVRGIPDVRSFSVADGRDLVQNALADLRGRAPGLSADQIFAMLLIDGLDACEESVVSAIHRELGPIPLFGGSAADELAFKATRVLWDSTWHRHSAALVLVATNHPFRVFKTEQFASSGEKLVVTAADPARRTVREINAEPAAEEYARRVGVSTDRLTPMIFANYPVVVRVGNMPYVRSIQKVNADGSLTFFCAIDEGVVFTIAKGMNIETDLSRVFEDIRRQIMTPELIIGCDCILRSIELDEKEIGKRVSDLMIENNVVGFNTYGEQFHAMHVNQTFTGVAIGRRD</sequence>
<gene>
    <name evidence="3" type="ORF">CWS72_12490</name>
</gene>
<dbReference type="SMART" id="SM00897">
    <property type="entry name" value="FIST"/>
    <property type="match status" value="1"/>
</dbReference>
<dbReference type="AlphaFoldDB" id="A0A2N3PUT2"/>
<evidence type="ECO:0000259" key="1">
    <source>
        <dbReference type="SMART" id="SM00897"/>
    </source>
</evidence>
<evidence type="ECO:0000313" key="3">
    <source>
        <dbReference type="EMBL" id="PKU24150.1"/>
    </source>
</evidence>
<proteinExistence type="predicted"/>
<comment type="caution">
    <text evidence="3">The sequence shown here is derived from an EMBL/GenBank/DDBJ whole genome shotgun (WGS) entry which is preliminary data.</text>
</comment>
<organism evidence="3 4">
    <name type="scientific">Telmatospirillum siberiense</name>
    <dbReference type="NCBI Taxonomy" id="382514"/>
    <lineage>
        <taxon>Bacteria</taxon>
        <taxon>Pseudomonadati</taxon>
        <taxon>Pseudomonadota</taxon>
        <taxon>Alphaproteobacteria</taxon>
        <taxon>Rhodospirillales</taxon>
        <taxon>Rhodospirillaceae</taxon>
        <taxon>Telmatospirillum</taxon>
    </lineage>
</organism>
<feature type="domain" description="FIST C-domain" evidence="2">
    <location>
        <begin position="240"/>
        <end position="370"/>
    </location>
</feature>
<dbReference type="SMART" id="SM01204">
    <property type="entry name" value="FIST_C"/>
    <property type="match status" value="1"/>
</dbReference>
<dbReference type="InterPro" id="IPR013702">
    <property type="entry name" value="FIST_domain_N"/>
</dbReference>
<keyword evidence="4" id="KW-1185">Reference proteome</keyword>
<feature type="domain" description="FIST" evidence="1">
    <location>
        <begin position="38"/>
        <end position="239"/>
    </location>
</feature>
<name>A0A2N3PUT2_9PROT</name>
<dbReference type="Proteomes" id="UP000233293">
    <property type="component" value="Unassembled WGS sequence"/>
</dbReference>
<dbReference type="InterPro" id="IPR019494">
    <property type="entry name" value="FIST_C"/>
</dbReference>
<dbReference type="Pfam" id="PF10442">
    <property type="entry name" value="FIST_C"/>
    <property type="match status" value="1"/>
</dbReference>
<dbReference type="PANTHER" id="PTHR40252:SF2">
    <property type="entry name" value="BLR0328 PROTEIN"/>
    <property type="match status" value="1"/>
</dbReference>
<protein>
    <submittedName>
        <fullName evidence="3">FIST domain containing protein</fullName>
    </submittedName>
</protein>
<dbReference type="OrthoDB" id="9807948at2"/>
<accession>A0A2N3PUT2</accession>
<dbReference type="EMBL" id="PIUM01000013">
    <property type="protein sequence ID" value="PKU24150.1"/>
    <property type="molecule type" value="Genomic_DNA"/>
</dbReference>